<feature type="compositionally biased region" description="Polar residues" evidence="9">
    <location>
        <begin position="2686"/>
        <end position="2697"/>
    </location>
</feature>
<comment type="caution">
    <text evidence="12">The sequence shown here is derived from an EMBL/GenBank/DDBJ whole genome shotgun (WGS) entry which is preliminary data.</text>
</comment>
<dbReference type="EC" id="2.3.2.26" evidence="3"/>
<dbReference type="InterPro" id="IPR035983">
    <property type="entry name" value="Hect_E3_ubiquitin_ligase"/>
</dbReference>
<evidence type="ECO:0000256" key="4">
    <source>
        <dbReference type="ARBA" id="ARBA00022679"/>
    </source>
</evidence>
<dbReference type="FunFam" id="3.30.2160.10:FF:000001">
    <property type="entry name" value="E3 ubiquitin-protein ligase NEDD4-like"/>
    <property type="match status" value="1"/>
</dbReference>
<dbReference type="Gene3D" id="3.30.2410.10">
    <property type="entry name" value="Hect, E3 ligase catalytic domain"/>
    <property type="match status" value="1"/>
</dbReference>
<dbReference type="CDD" id="cd14297">
    <property type="entry name" value="UBA2_spUBP14_like"/>
    <property type="match status" value="1"/>
</dbReference>
<feature type="compositionally biased region" description="Acidic residues" evidence="9">
    <location>
        <begin position="1968"/>
        <end position="1978"/>
    </location>
</feature>
<keyword evidence="13" id="KW-1185">Reference proteome</keyword>
<dbReference type="GeneID" id="92181294"/>
<dbReference type="Gene3D" id="3.90.1750.10">
    <property type="entry name" value="Hect, E3 ligase catalytic domains"/>
    <property type="match status" value="1"/>
</dbReference>
<comment type="similarity">
    <text evidence="6">Belongs to the UPL family. TOM1/PTR1 subfamily.</text>
</comment>
<dbReference type="Gene3D" id="3.30.2160.10">
    <property type="entry name" value="Hect, E3 ligase catalytic domain"/>
    <property type="match status" value="1"/>
</dbReference>
<evidence type="ECO:0000256" key="1">
    <source>
        <dbReference type="ARBA" id="ARBA00000885"/>
    </source>
</evidence>
<feature type="active site" description="Glycyl thioester intermediate" evidence="7">
    <location>
        <position position="3290"/>
    </location>
</feature>
<feature type="compositionally biased region" description="Low complexity" evidence="9">
    <location>
        <begin position="232"/>
        <end position="247"/>
    </location>
</feature>
<dbReference type="InterPro" id="IPR015940">
    <property type="entry name" value="UBA"/>
</dbReference>
<protein>
    <recommendedName>
        <fullName evidence="3">HECT-type E3 ubiquitin transferase</fullName>
        <ecNumber evidence="3">2.3.2.26</ecNumber>
    </recommendedName>
</protein>
<comment type="pathway">
    <text evidence="2">Protein modification; protein ubiquitination.</text>
</comment>
<dbReference type="InterPro" id="IPR000569">
    <property type="entry name" value="HECT_dom"/>
</dbReference>
<dbReference type="Proteomes" id="UP001388673">
    <property type="component" value="Unassembled WGS sequence"/>
</dbReference>
<feature type="region of interest" description="Disordered" evidence="9">
    <location>
        <begin position="1997"/>
        <end position="2033"/>
    </location>
</feature>
<dbReference type="SMART" id="SM00119">
    <property type="entry name" value="HECTc"/>
    <property type="match status" value="1"/>
</dbReference>
<dbReference type="InterPro" id="IPR010314">
    <property type="entry name" value="E3_Ub_ligase_DUF913"/>
</dbReference>
<dbReference type="SMART" id="SM00165">
    <property type="entry name" value="UBA"/>
    <property type="match status" value="1"/>
</dbReference>
<evidence type="ECO:0000259" key="11">
    <source>
        <dbReference type="PROSITE" id="PS50237"/>
    </source>
</evidence>
<feature type="compositionally biased region" description="Acidic residues" evidence="9">
    <location>
        <begin position="1932"/>
        <end position="1944"/>
    </location>
</feature>
<dbReference type="PANTHER" id="PTHR11254:SF67">
    <property type="entry name" value="E3 UBIQUITIN-PROTEIN LIGASE HUWE1"/>
    <property type="match status" value="1"/>
</dbReference>
<dbReference type="GO" id="GO:0005634">
    <property type="term" value="C:nucleus"/>
    <property type="evidence" value="ECO:0007669"/>
    <property type="project" value="TreeGrafter"/>
</dbReference>
<dbReference type="GO" id="GO:0061630">
    <property type="term" value="F:ubiquitin protein ligase activity"/>
    <property type="evidence" value="ECO:0007669"/>
    <property type="project" value="UniProtKB-EC"/>
</dbReference>
<dbReference type="Gene3D" id="1.25.10.10">
    <property type="entry name" value="Leucine-rich Repeat Variant"/>
    <property type="match status" value="1"/>
</dbReference>
<evidence type="ECO:0000256" key="7">
    <source>
        <dbReference type="PROSITE-ProRule" id="PRU00104"/>
    </source>
</evidence>
<dbReference type="Gene3D" id="1.10.8.10">
    <property type="entry name" value="DNA helicase RuvA subunit, C-terminal domain"/>
    <property type="match status" value="1"/>
</dbReference>
<dbReference type="InterPro" id="IPR011989">
    <property type="entry name" value="ARM-like"/>
</dbReference>
<dbReference type="KEGG" id="kne:92181294"/>
<dbReference type="InterPro" id="IPR025527">
    <property type="entry name" value="HUWE1/Rev1_UBM"/>
</dbReference>
<dbReference type="GO" id="GO:0006511">
    <property type="term" value="P:ubiquitin-dependent protein catabolic process"/>
    <property type="evidence" value="ECO:0007669"/>
    <property type="project" value="TreeGrafter"/>
</dbReference>
<dbReference type="PANTHER" id="PTHR11254">
    <property type="entry name" value="HECT DOMAIN UBIQUITIN-PROTEIN LIGASE"/>
    <property type="match status" value="1"/>
</dbReference>
<keyword evidence="4" id="KW-0808">Transferase</keyword>
<organism evidence="12 13">
    <name type="scientific">Kwoniella newhampshirensis</name>
    <dbReference type="NCBI Taxonomy" id="1651941"/>
    <lineage>
        <taxon>Eukaryota</taxon>
        <taxon>Fungi</taxon>
        <taxon>Dikarya</taxon>
        <taxon>Basidiomycota</taxon>
        <taxon>Agaricomycotina</taxon>
        <taxon>Tremellomycetes</taxon>
        <taxon>Tremellales</taxon>
        <taxon>Cryptococcaceae</taxon>
        <taxon>Kwoniella</taxon>
    </lineage>
</organism>
<feature type="compositionally biased region" description="Acidic residues" evidence="9">
    <location>
        <begin position="1842"/>
        <end position="1862"/>
    </location>
</feature>
<dbReference type="InterPro" id="IPR050409">
    <property type="entry name" value="E3_ubiq-protein_ligase"/>
</dbReference>
<feature type="region of interest" description="Disordered" evidence="9">
    <location>
        <begin position="1153"/>
        <end position="1190"/>
    </location>
</feature>
<feature type="region of interest" description="Disordered" evidence="9">
    <location>
        <begin position="202"/>
        <end position="253"/>
    </location>
</feature>
<dbReference type="InterPro" id="IPR009060">
    <property type="entry name" value="UBA-like_sf"/>
</dbReference>
<dbReference type="InterPro" id="IPR016024">
    <property type="entry name" value="ARM-type_fold"/>
</dbReference>
<feature type="region of interest" description="Disordered" evidence="9">
    <location>
        <begin position="1788"/>
        <end position="1818"/>
    </location>
</feature>
<name>A0AAW0YLB8_9TREE</name>
<dbReference type="PROSITE" id="PS50030">
    <property type="entry name" value="UBA"/>
    <property type="match status" value="1"/>
</dbReference>
<evidence type="ECO:0000256" key="9">
    <source>
        <dbReference type="SAM" id="MobiDB-lite"/>
    </source>
</evidence>
<keyword evidence="5 7" id="KW-0833">Ubl conjugation pathway</keyword>
<accession>A0AAW0YLB8</accession>
<keyword evidence="8" id="KW-0175">Coiled coil</keyword>
<feature type="compositionally biased region" description="Basic and acidic residues" evidence="9">
    <location>
        <begin position="1788"/>
        <end position="1800"/>
    </location>
</feature>
<feature type="region of interest" description="Disordered" evidence="9">
    <location>
        <begin position="1504"/>
        <end position="1527"/>
    </location>
</feature>
<evidence type="ECO:0000256" key="6">
    <source>
        <dbReference type="ARBA" id="ARBA00034494"/>
    </source>
</evidence>
<feature type="compositionally biased region" description="Acidic residues" evidence="9">
    <location>
        <begin position="1903"/>
        <end position="1923"/>
    </location>
</feature>
<feature type="region of interest" description="Disordered" evidence="9">
    <location>
        <begin position="2686"/>
        <end position="2706"/>
    </location>
</feature>
<sequence length="3322" mass="365439">MKVKKSAKKQIPPARDVAALIERISAASDQDLVHVLQQFQSWRYPRGDLHAWIPVLDRSDSILEDIIKSYDLTKLQVNDFTPKTKELLLEVLRVQKLLLENCTNRKLFASYDRLADLLQTNDLDVLHSAIFVILRPAQNYQGHVPLEPPLRHTILHRLLTLSRGWEKLIGAGWDLATLASVEDINLPEALCTVQVQYYPTSHPSEVQEETSPGRPTMSQLETPTRPRHALQSQKSSSSTPMIKSKSSTASQAGPSVVDLGNVALSFSTNYTDQLSVLAEEHHIGLEDQYVALHKLRLVILMGDRPSRRRMLAIRFLALATYVQISSEDASQSGLFLYEPELVTQLADVLRAASDVGEEVATASTLALDACAHHRAKTGEVMTALCANVNHGVIISLFRKVVEHLVRGDEVSFELIDASMTLLAFIASSPMHSNMLMGAGILAVLLDMLGTVGINRAVIIPRAAGLIESIIFSNPQALSNFSSMDGVNALVHRVKAEIELRLKSTLESVSEFMLEAINTMATFVHNEPTSLAILQEMQLPQVFYAQLESGVPPSYEVISSACNAIGAVCLNPAGLDHTLAHPKVITNLVNTIMSTTHEYVFNERDNARHLGSLLDELARHHPALRPVILQASLGLLRQATDAGIAFEPEESQRREYFLDEMAQNSNPPIDDVQRSQSPPSNTCLSTFSRVLSGLLRNAAIAKDFITNGGLDLLLGIADLPCLPIRFGATDAANSLAHLLKHIGEHSHIQLIDSIVASIQEAMNRCIGLWKDDAAPSRWDAMHAGTADDDVRKQFKTLRSLAVRLTFLSEALFALSFSHARIATSIIKALGVTTGSTFLEDLGQIHRVCFQHHVTLRTTKSGVSDSAAGWLENEEIAAAPTPNTSDDPTKESGAKYLATRLHAVLAKFFRGTHDASASMGIDTVALGLVIMLLFDGRGTDGHLNTTLFLSFERNGGFDRILVTSKRIVSQLDVSTAVEANNRDQAQKDAYIAAMSGLKIVLHILCAFVSAKSLLENPETHAIEQRQPGRKEPVFSSTKLFVKLRLAVFPVAQHIWEATWLLESPMPILKLAVRCFSMVMAGKHESPIEAESSNAGPPIVAHQPRPSPVTADPARVNQLVDMGFPRGAAERALLRTRNNVTAATDLILSMPHVFHDEPLANEPPHPQPSPGDVNASPPTVNAMDDQPVAEPASEVARMEPDPTPEVLEETFVQAQAELTKLRDDFRPQLPSRALSLLDHAEDLVFDLLPCFPSGEQGVTYLLERLLDVSSSYEASRDGAISARLRLLALYLRLGEGVVLDESMLSKAAEVLANLPMENEPRARWLSALFLFAESIFASSTAVTKVKIGDDPELPVTRHATSLATLDNRLSAVSTKLVAAQDASREELMGGLRLLALLSRQSESTTNHTEKAIDALKSFKDPSDKLAGCHPLLVMIVRHAFEDPDTLTDIMQGEIRQWLSPTRNKVTDIQHFVRQLRPAALRQPTCFVRAVEQECALVDSTPPQSVYHIRSRDENKDTPAAPPSTDPFRETGDAYSSHPVIDHILLELSDAVRVCVGTAEHSSALPPTQESQTHALSYSGLLMSLLTELLGSYAHAKKAFMASLRNGRLVVSNRSRGNISTLINDLICCVGLQPDLSPDTDQSSSSVRRVAISSWASSVVVALCSDITPIIGQKDTSEFMVSVRKTVLDAILKGIRETTAILDLSVRYGRLWSLGQLIYRLLMARPTAPNRQGNDSGLHMAKTMLEKNFVGVMTTALGEIDLNYPGVRIVLVTLLRALEHLSKLSVKWGKASKESQEASKNRPIDDEESASTSATESDLDVDMIEEDQAAPDLYRNSALGMIGGELGDEDEDDDGDEDEEDDDMVSDLENSMTNKFKDMGDDLSDGEDGTDTDTSDDESMASHMDNDDWTDELADGDEDTEGDEYMDQEVLLGSGENEDAEIWEDVPDDHESFTSDGQEDDDDNEIHAEGFFGDDGDHDDMDMEDEAEEFDQIEMLESFPNATQSNGFGRQSPDLAGPWGWDQPGNRSSQGSADRRQQSILSEHNAAVSLFGAPQPRSSMNLAQHPLVTNPSSQPAIARGLPRSFGNNYNDLMSAIEDMGGSDAVQMLETLIASRQLAGSDAIRIEVAQDQTGIIGLSVGGRTFAFNAATQRLPTGASSAPTPHTAHAPLTTLDRWQVEMNLCTVARNESASRLVVHLINRLMPEARHRAQEEEARIKQADADAAKAEAEAETKGKSDGITASAALAESHPSPSPIRQTVDDDVPMHDTGDEIDQSEAQVASADENVTESLARTIISIHGQDVDITDTGIDLEFLQALPDDMRADVVEQYLGEQNRQRRPAPDTVPETALQINSEFLDALPPDIRAEVIMQEAMETARRNQPQAQTAAVGAPSLLGGPTGFLSNLTDELRDVMLLGQPHNARIAAPPRGFLGGPPLEAQAESSQAASKPHREAIQLLDKPGIASLVRLLFFPQTLKKGHLFKVMVNLCENTNTRTDLLNLLLSVVQDGSGDLLAVDRSFQQMSLRGVSTPRATPKGKNVDSPATVVLPIGLFGHLQTEHVPTFIAQRCFEALVYIVNSNNNAVSYFLTEHEQPVGLRKHTSRKGKGKEKMLPQTKFPIVVLLGLLERPLLAKTPGMMETVTSLLATITRPLLEFKSQTAVSPSSLQGESIPHEGNADIATNQIANEDNDVATNTESPQSDNQKSKKSTPVIPPPVLRLIVNCLTSGDCTRATFSQTLVVMQNLACLPDARDVILLELRARCHDLGATVQEQLAELASTLKDKTADVGPLTLAKFSPPTSAQAQLLRLLKTIDYLHLNKVDSDAPMDEMTDEERAVSVIFETFDFDTLWTHLGDCLTLIETRETSDQIAMVLLPLVEGLMVVSKYRSRTQRETRSPSLNAPGADNSDLFVSFTTAHRKVLNTIVRNNPSLLSGSFSLLIRNPRVLEFDNKRNWFFQKLKRKRDATVVPSVLHLNIRRQYVFEDSFRALQRKTGDEIKYGKLSVKFHHEDGVDAGGVTREWYSVLAQQIFDPNFALFEPCAADKQTYQPNKASSVNDEHLSYFKFVGRVIGKAVYDGRLLDAYFNRAFYKQILGRTVDMRDLESIDPEYHKSLQWMLDNDITGVIDQEFTTEDDQFGEKKIVELKELGARIPVTEENKDEYVRLVVSYRLDNSIKDQIKAFLEGFYEIIPPEIIQIFEPDQLELLISGITTVDVDELKNATQMSGWKPTDPEISWFWRALRSFSQEERSRFLMFVTSSSRVPLGGFTQLQGSSGTQPFQIQKLYAKEGSLPQASTCFNLLLLPTYASYEQLRERLQFAITETGGFGKA</sequence>
<dbReference type="GO" id="GO:0005737">
    <property type="term" value="C:cytoplasm"/>
    <property type="evidence" value="ECO:0007669"/>
    <property type="project" value="TreeGrafter"/>
</dbReference>
<feature type="region of interest" description="Disordered" evidence="9">
    <location>
        <begin position="1084"/>
        <end position="1107"/>
    </location>
</feature>
<dbReference type="SUPFAM" id="SSF48371">
    <property type="entry name" value="ARM repeat"/>
    <property type="match status" value="1"/>
</dbReference>
<dbReference type="SUPFAM" id="SSF56204">
    <property type="entry name" value="Hect, E3 ligase catalytic domain"/>
    <property type="match status" value="1"/>
</dbReference>
<evidence type="ECO:0000256" key="5">
    <source>
        <dbReference type="ARBA" id="ARBA00022786"/>
    </source>
</evidence>
<feature type="compositionally biased region" description="Acidic residues" evidence="9">
    <location>
        <begin position="1877"/>
        <end position="1895"/>
    </location>
</feature>
<evidence type="ECO:0000256" key="3">
    <source>
        <dbReference type="ARBA" id="ARBA00012485"/>
    </source>
</evidence>
<dbReference type="Pfam" id="PF06025">
    <property type="entry name" value="DUF913"/>
    <property type="match status" value="1"/>
</dbReference>
<proteinExistence type="inferred from homology"/>
<dbReference type="Pfam" id="PF00632">
    <property type="entry name" value="HECT"/>
    <property type="match status" value="1"/>
</dbReference>
<dbReference type="Pfam" id="PF22562">
    <property type="entry name" value="UBA_7"/>
    <property type="match status" value="1"/>
</dbReference>
<dbReference type="FunFam" id="3.90.1750.10:FF:000003">
    <property type="entry name" value="E3 ubiquitin-protein ligase UPL1"/>
    <property type="match status" value="1"/>
</dbReference>
<comment type="catalytic activity">
    <reaction evidence="1">
        <text>S-ubiquitinyl-[E2 ubiquitin-conjugating enzyme]-L-cysteine + [acceptor protein]-L-lysine = [E2 ubiquitin-conjugating enzyme]-L-cysteine + N(6)-ubiquitinyl-[acceptor protein]-L-lysine.</text>
        <dbReference type="EC" id="2.3.2.26"/>
    </reaction>
</comment>
<dbReference type="Pfam" id="PF06012">
    <property type="entry name" value="DUF908"/>
    <property type="match status" value="1"/>
</dbReference>
<evidence type="ECO:0000313" key="12">
    <source>
        <dbReference type="EMBL" id="KAK8853332.1"/>
    </source>
</evidence>
<dbReference type="GO" id="GO:0000209">
    <property type="term" value="P:protein polyubiquitination"/>
    <property type="evidence" value="ECO:0007669"/>
    <property type="project" value="TreeGrafter"/>
</dbReference>
<feature type="coiled-coil region" evidence="8">
    <location>
        <begin position="2199"/>
        <end position="2228"/>
    </location>
</feature>
<dbReference type="CDD" id="cd00078">
    <property type="entry name" value="HECTc"/>
    <property type="match status" value="1"/>
</dbReference>
<dbReference type="PROSITE" id="PS50237">
    <property type="entry name" value="HECT"/>
    <property type="match status" value="1"/>
</dbReference>
<dbReference type="SUPFAM" id="SSF46934">
    <property type="entry name" value="UBA-like"/>
    <property type="match status" value="1"/>
</dbReference>
<dbReference type="InterPro" id="IPR010309">
    <property type="entry name" value="E3_Ub_ligase_DUF908"/>
</dbReference>
<evidence type="ECO:0000313" key="13">
    <source>
        <dbReference type="Proteomes" id="UP001388673"/>
    </source>
</evidence>
<reference evidence="12 13" key="1">
    <citation type="journal article" date="2024" name="bioRxiv">
        <title>Comparative genomics of Cryptococcus and Kwoniella reveals pathogenesis evolution and contrasting karyotype dynamics via intercentromeric recombination or chromosome fusion.</title>
        <authorList>
            <person name="Coelho M.A."/>
            <person name="David-Palma M."/>
            <person name="Shea T."/>
            <person name="Bowers K."/>
            <person name="McGinley-Smith S."/>
            <person name="Mohammad A.W."/>
            <person name="Gnirke A."/>
            <person name="Yurkov A.M."/>
            <person name="Nowrousian M."/>
            <person name="Sun S."/>
            <person name="Cuomo C.A."/>
            <person name="Heitman J."/>
        </authorList>
    </citation>
    <scope>NUCLEOTIDE SEQUENCE [LARGE SCALE GENOMIC DNA]</scope>
    <source>
        <strain evidence="12 13">CBS 13917</strain>
    </source>
</reference>
<feature type="domain" description="UBA" evidence="10">
    <location>
        <begin position="1107"/>
        <end position="1147"/>
    </location>
</feature>
<gene>
    <name evidence="12" type="ORF">IAR55_004036</name>
</gene>
<dbReference type="Pfam" id="PF14377">
    <property type="entry name" value="UBM"/>
    <property type="match status" value="2"/>
</dbReference>
<feature type="domain" description="HECT" evidence="11">
    <location>
        <begin position="2987"/>
        <end position="3322"/>
    </location>
</feature>
<feature type="region of interest" description="Disordered" evidence="9">
    <location>
        <begin position="1836"/>
        <end position="1978"/>
    </location>
</feature>
<feature type="compositionally biased region" description="Polar residues" evidence="9">
    <location>
        <begin position="2021"/>
        <end position="2033"/>
    </location>
</feature>
<evidence type="ECO:0000256" key="2">
    <source>
        <dbReference type="ARBA" id="ARBA00004906"/>
    </source>
</evidence>
<evidence type="ECO:0000259" key="10">
    <source>
        <dbReference type="PROSITE" id="PS50030"/>
    </source>
</evidence>
<dbReference type="RefSeq" id="XP_066802518.1">
    <property type="nucleotide sequence ID" value="XM_066947139.1"/>
</dbReference>
<evidence type="ECO:0000256" key="8">
    <source>
        <dbReference type="SAM" id="Coils"/>
    </source>
</evidence>
<dbReference type="EMBL" id="JBCAWK010000007">
    <property type="protein sequence ID" value="KAK8853332.1"/>
    <property type="molecule type" value="Genomic_DNA"/>
</dbReference>
<dbReference type="FunFam" id="3.30.2410.10:FF:000009">
    <property type="entry name" value="Probable E3 ubiquitin-protein ligase HECTD2"/>
    <property type="match status" value="1"/>
</dbReference>